<organism evidence="1 2">
    <name type="scientific">Streptomyces xanthii</name>
    <dbReference type="NCBI Taxonomy" id="2768069"/>
    <lineage>
        <taxon>Bacteria</taxon>
        <taxon>Bacillati</taxon>
        <taxon>Actinomycetota</taxon>
        <taxon>Actinomycetes</taxon>
        <taxon>Kitasatosporales</taxon>
        <taxon>Streptomycetaceae</taxon>
        <taxon>Streptomyces</taxon>
    </lineage>
</organism>
<dbReference type="KEGG" id="sxn:IAG42_22070"/>
<sequence length="102" mass="10842">MRRMSDGAREILTVTQELARSRGARECSAQDLAIAAVICRRLTLERNEFAEGGAQETTSPGVLGVGAALERCLGDLGAGELHVGELVELALSENPGMADYLR</sequence>
<dbReference type="Proteomes" id="UP000516428">
    <property type="component" value="Chromosome"/>
</dbReference>
<dbReference type="EMBL" id="CP061281">
    <property type="protein sequence ID" value="QNS06001.1"/>
    <property type="molecule type" value="Genomic_DNA"/>
</dbReference>
<name>A0A7H1BB96_9ACTN</name>
<keyword evidence="2" id="KW-1185">Reference proteome</keyword>
<gene>
    <name evidence="1" type="ORF">IAG42_22070</name>
</gene>
<dbReference type="AlphaFoldDB" id="A0A7H1BB96"/>
<evidence type="ECO:0000313" key="2">
    <source>
        <dbReference type="Proteomes" id="UP000516428"/>
    </source>
</evidence>
<proteinExistence type="predicted"/>
<reference evidence="1 2" key="1">
    <citation type="submission" date="2020-09" db="EMBL/GenBank/DDBJ databases">
        <title>A novel species.</title>
        <authorList>
            <person name="Gao J."/>
        </authorList>
    </citation>
    <scope>NUCLEOTIDE SEQUENCE [LARGE SCALE GENOMIC DNA]</scope>
    <source>
        <strain evidence="1 2">CRXT-Y-14</strain>
    </source>
</reference>
<accession>A0A7H1BB96</accession>
<evidence type="ECO:0000313" key="1">
    <source>
        <dbReference type="EMBL" id="QNS06001.1"/>
    </source>
</evidence>
<protein>
    <submittedName>
        <fullName evidence="1">Uncharacterized protein</fullName>
    </submittedName>
</protein>
<dbReference type="RefSeq" id="WP_188338685.1">
    <property type="nucleotide sequence ID" value="NZ_CP061281.1"/>
</dbReference>